<dbReference type="GO" id="GO:0000271">
    <property type="term" value="P:polysaccharide biosynthetic process"/>
    <property type="evidence" value="ECO:0007669"/>
    <property type="project" value="InterPro"/>
</dbReference>
<protein>
    <submittedName>
        <fullName evidence="8">Unannotated protein</fullName>
    </submittedName>
</protein>
<dbReference type="PANTHER" id="PTHR38459:SF1">
    <property type="entry name" value="PROPHAGE BACTOPRENOL-LINKED GLUCOSE TRANSLOCASE HOMOLOG"/>
    <property type="match status" value="1"/>
</dbReference>
<accession>A0A6J7D976</accession>
<dbReference type="EMBL" id="CAFBLM010000015">
    <property type="protein sequence ID" value="CAB4865484.1"/>
    <property type="molecule type" value="Genomic_DNA"/>
</dbReference>
<reference evidence="8" key="1">
    <citation type="submission" date="2020-05" db="EMBL/GenBank/DDBJ databases">
        <authorList>
            <person name="Chiriac C."/>
            <person name="Salcher M."/>
            <person name="Ghai R."/>
            <person name="Kavagutti S V."/>
        </authorList>
    </citation>
    <scope>NUCLEOTIDE SEQUENCE</scope>
</reference>
<dbReference type="AlphaFoldDB" id="A0A6J7D976"/>
<feature type="transmembrane region" description="Helical" evidence="6">
    <location>
        <begin position="88"/>
        <end position="110"/>
    </location>
</feature>
<organism evidence="8">
    <name type="scientific">freshwater metagenome</name>
    <dbReference type="NCBI Taxonomy" id="449393"/>
    <lineage>
        <taxon>unclassified sequences</taxon>
        <taxon>metagenomes</taxon>
        <taxon>ecological metagenomes</taxon>
    </lineage>
</organism>
<dbReference type="InterPro" id="IPR051401">
    <property type="entry name" value="GtrA_CellWall_Glycosyl"/>
</dbReference>
<sequence length="167" mass="18449">MRALYQRFAHLIHELAKFGVVGAFAFVIDVGTFNLLRYAGTGGQGPLFSHPLTAKAIAALLGMTFAYFANRHWTWGDRERTSFRREYVLFFAFNGVALVIAEGVLWISHYKLGFTSALADNISANVIGLLLGTAFRFYAYRRWVFPETLEAALGEESSPGSPSATTA</sequence>
<evidence type="ECO:0000256" key="3">
    <source>
        <dbReference type="ARBA" id="ARBA00022692"/>
    </source>
</evidence>
<dbReference type="InterPro" id="IPR007267">
    <property type="entry name" value="GtrA_DPMS_TM"/>
</dbReference>
<proteinExistence type="inferred from homology"/>
<feature type="transmembrane region" description="Helical" evidence="6">
    <location>
        <begin position="48"/>
        <end position="68"/>
    </location>
</feature>
<dbReference type="GO" id="GO:0005886">
    <property type="term" value="C:plasma membrane"/>
    <property type="evidence" value="ECO:0007669"/>
    <property type="project" value="TreeGrafter"/>
</dbReference>
<evidence type="ECO:0000256" key="1">
    <source>
        <dbReference type="ARBA" id="ARBA00004141"/>
    </source>
</evidence>
<evidence type="ECO:0000256" key="4">
    <source>
        <dbReference type="ARBA" id="ARBA00022989"/>
    </source>
</evidence>
<keyword evidence="3 6" id="KW-0812">Transmembrane</keyword>
<evidence type="ECO:0000256" key="6">
    <source>
        <dbReference type="SAM" id="Phobius"/>
    </source>
</evidence>
<feature type="transmembrane region" description="Helical" evidence="6">
    <location>
        <begin position="122"/>
        <end position="139"/>
    </location>
</feature>
<feature type="domain" description="GtrA/DPMS transmembrane" evidence="7">
    <location>
        <begin position="17"/>
        <end position="145"/>
    </location>
</feature>
<comment type="subcellular location">
    <subcellularLocation>
        <location evidence="1">Membrane</location>
        <topology evidence="1">Multi-pass membrane protein</topology>
    </subcellularLocation>
</comment>
<name>A0A6J7D976_9ZZZZ</name>
<evidence type="ECO:0000259" key="7">
    <source>
        <dbReference type="Pfam" id="PF04138"/>
    </source>
</evidence>
<evidence type="ECO:0000256" key="5">
    <source>
        <dbReference type="ARBA" id="ARBA00023136"/>
    </source>
</evidence>
<dbReference type="PANTHER" id="PTHR38459">
    <property type="entry name" value="PROPHAGE BACTOPRENOL-LINKED GLUCOSE TRANSLOCASE HOMOLOG"/>
    <property type="match status" value="1"/>
</dbReference>
<dbReference type="Pfam" id="PF04138">
    <property type="entry name" value="GtrA_DPMS_TM"/>
    <property type="match status" value="1"/>
</dbReference>
<evidence type="ECO:0000256" key="2">
    <source>
        <dbReference type="ARBA" id="ARBA00009399"/>
    </source>
</evidence>
<keyword evidence="5 6" id="KW-0472">Membrane</keyword>
<feature type="transmembrane region" description="Helical" evidence="6">
    <location>
        <begin position="15"/>
        <end position="36"/>
    </location>
</feature>
<keyword evidence="4 6" id="KW-1133">Transmembrane helix</keyword>
<evidence type="ECO:0000313" key="8">
    <source>
        <dbReference type="EMBL" id="CAB4865484.1"/>
    </source>
</evidence>
<gene>
    <name evidence="8" type="ORF">UFOPK3401_00501</name>
</gene>
<comment type="similarity">
    <text evidence="2">Belongs to the GtrA family.</text>
</comment>